<protein>
    <submittedName>
        <fullName evidence="1">Uncharacterized protein</fullName>
    </submittedName>
</protein>
<accession>A0A131YED9</accession>
<dbReference type="EMBL" id="GEDV01012111">
    <property type="protein sequence ID" value="JAP76446.1"/>
    <property type="molecule type" value="Transcribed_RNA"/>
</dbReference>
<dbReference type="PROSITE" id="PS51257">
    <property type="entry name" value="PROKAR_LIPOPROTEIN"/>
    <property type="match status" value="1"/>
</dbReference>
<reference evidence="1" key="1">
    <citation type="journal article" date="2016" name="Ticks Tick Borne Dis.">
        <title>De novo assembly and annotation of the salivary gland transcriptome of Rhipicephalus appendiculatus male and female ticks during blood feeding.</title>
        <authorList>
            <person name="de Castro M.H."/>
            <person name="de Klerk D."/>
            <person name="Pienaar R."/>
            <person name="Latif A.A."/>
            <person name="Rees D.J."/>
            <person name="Mans B.J."/>
        </authorList>
    </citation>
    <scope>NUCLEOTIDE SEQUENCE</scope>
    <source>
        <tissue evidence="1">Salivary glands</tissue>
    </source>
</reference>
<proteinExistence type="predicted"/>
<evidence type="ECO:0000313" key="1">
    <source>
        <dbReference type="EMBL" id="JAP76446.1"/>
    </source>
</evidence>
<sequence length="79" mass="8876">MKRKGRHCFKVNYNCTLAASSCNCLSLIINKAAFVSGWPMRKLSVNLSTILQRSSRHVLRFSSFHSALKKSCCGVQLQL</sequence>
<organism evidence="1">
    <name type="scientific">Rhipicephalus appendiculatus</name>
    <name type="common">Brown ear tick</name>
    <dbReference type="NCBI Taxonomy" id="34631"/>
    <lineage>
        <taxon>Eukaryota</taxon>
        <taxon>Metazoa</taxon>
        <taxon>Ecdysozoa</taxon>
        <taxon>Arthropoda</taxon>
        <taxon>Chelicerata</taxon>
        <taxon>Arachnida</taxon>
        <taxon>Acari</taxon>
        <taxon>Parasitiformes</taxon>
        <taxon>Ixodida</taxon>
        <taxon>Ixodoidea</taxon>
        <taxon>Ixodidae</taxon>
        <taxon>Rhipicephalinae</taxon>
        <taxon>Rhipicephalus</taxon>
        <taxon>Rhipicephalus</taxon>
    </lineage>
</organism>
<name>A0A131YED9_RHIAP</name>
<dbReference type="AlphaFoldDB" id="A0A131YED9"/>